<organism evidence="2">
    <name type="scientific">Anguilla anguilla</name>
    <name type="common">European freshwater eel</name>
    <name type="synonym">Muraena anguilla</name>
    <dbReference type="NCBI Taxonomy" id="7936"/>
    <lineage>
        <taxon>Eukaryota</taxon>
        <taxon>Metazoa</taxon>
        <taxon>Chordata</taxon>
        <taxon>Craniata</taxon>
        <taxon>Vertebrata</taxon>
        <taxon>Euteleostomi</taxon>
        <taxon>Actinopterygii</taxon>
        <taxon>Neopterygii</taxon>
        <taxon>Teleostei</taxon>
        <taxon>Anguilliformes</taxon>
        <taxon>Anguillidae</taxon>
        <taxon>Anguilla</taxon>
    </lineage>
</organism>
<accession>A0A0E9TUJ2</accession>
<reference evidence="2" key="1">
    <citation type="submission" date="2014-11" db="EMBL/GenBank/DDBJ databases">
        <authorList>
            <person name="Amaro Gonzalez C."/>
        </authorList>
    </citation>
    <scope>NUCLEOTIDE SEQUENCE</scope>
</reference>
<evidence type="ECO:0000313" key="2">
    <source>
        <dbReference type="EMBL" id="JAH56388.1"/>
    </source>
</evidence>
<name>A0A0E9TUJ2_ANGAN</name>
<dbReference type="EMBL" id="GBXM01052189">
    <property type="protein sequence ID" value="JAH56388.1"/>
    <property type="molecule type" value="Transcribed_RNA"/>
</dbReference>
<evidence type="ECO:0000256" key="1">
    <source>
        <dbReference type="SAM" id="MobiDB-lite"/>
    </source>
</evidence>
<reference evidence="2" key="2">
    <citation type="journal article" date="2015" name="Fish Shellfish Immunol.">
        <title>Early steps in the European eel (Anguilla anguilla)-Vibrio vulnificus interaction in the gills: Role of the RtxA13 toxin.</title>
        <authorList>
            <person name="Callol A."/>
            <person name="Pajuelo D."/>
            <person name="Ebbesson L."/>
            <person name="Teles M."/>
            <person name="MacKenzie S."/>
            <person name="Amaro C."/>
        </authorList>
    </citation>
    <scope>NUCLEOTIDE SEQUENCE</scope>
</reference>
<proteinExistence type="predicted"/>
<sequence length="24" mass="2517">MSLSTPGLRQPEGPSGTSISTIYH</sequence>
<feature type="compositionally biased region" description="Polar residues" evidence="1">
    <location>
        <begin position="15"/>
        <end position="24"/>
    </location>
</feature>
<protein>
    <submittedName>
        <fullName evidence="2">Uncharacterized protein</fullName>
    </submittedName>
</protein>
<feature type="region of interest" description="Disordered" evidence="1">
    <location>
        <begin position="1"/>
        <end position="24"/>
    </location>
</feature>
<dbReference type="AlphaFoldDB" id="A0A0E9TUJ2"/>